<protein>
    <recommendedName>
        <fullName evidence="3">Apea-like HEPN domain-containing protein</fullName>
    </recommendedName>
</protein>
<dbReference type="EMBL" id="CP136339">
    <property type="protein sequence ID" value="WOA54457.1"/>
    <property type="molecule type" value="Genomic_DNA"/>
</dbReference>
<dbReference type="Proteomes" id="UP001304423">
    <property type="component" value="Chromosome"/>
</dbReference>
<evidence type="ECO:0008006" key="3">
    <source>
        <dbReference type="Google" id="ProtNLM"/>
    </source>
</evidence>
<reference evidence="1" key="1">
    <citation type="submission" date="2023-10" db="EMBL/GenBank/DDBJ databases">
        <title>Clonality and diversity in the soft rot Dickeya solani phytopathogen.</title>
        <authorList>
            <person name="Pedron J."/>
            <person name="Van Gijsegem F."/>
            <person name="Portier P."/>
            <person name="Taghouti G."/>
        </authorList>
    </citation>
    <scope>NUCLEOTIDE SEQUENCE</scope>
    <source>
        <strain evidence="1">CFBP5647</strain>
    </source>
</reference>
<organism evidence="1 2">
    <name type="scientific">Dickeya solani</name>
    <dbReference type="NCBI Taxonomy" id="1089444"/>
    <lineage>
        <taxon>Bacteria</taxon>
        <taxon>Pseudomonadati</taxon>
        <taxon>Pseudomonadota</taxon>
        <taxon>Gammaproteobacteria</taxon>
        <taxon>Enterobacterales</taxon>
        <taxon>Pectobacteriaceae</taxon>
        <taxon>Dickeya</taxon>
    </lineage>
</organism>
<name>A0AAX4F4G9_9GAMM</name>
<evidence type="ECO:0000313" key="1">
    <source>
        <dbReference type="EMBL" id="WOA54457.1"/>
    </source>
</evidence>
<sequence length="432" mass="50077">MKAHLLPPRENYNGNLIWRKEDFIDKVDKTSTSLEQLRSLGYWASPFPEGDGITFSYKNDNHQKNNLDIIEDFRKCFEWVDIELAKSVSSNIELAELEDERKMMKCTVIVPIEKIFIQETISIGQYTLYCEKQFDENPDERLSKQEGSYIQFDCQLPYIDLLRLNTNIDHNSHVINKCLSITEYALDLVRFSHSSFTHKEFTPNPAGQRASGFYDVEIIPLEKTHLKPLILSGISRPLSVSNNWLGPQVDSISYPGIQYLSSVYDKVIENELSTVVTFAMRSCRQSFYSIGDESQFLNLIFSLDGLSNIDPRWKGWKQRTYIAALTCNNSSINFKENLEVYDNLYTNVRNKLVHDGKDFYQLQVDSNESSEQVFTYIKKIIALIESNNFSTLNELRGYAVKLLNQDEYKIAFREVIDRISKLRGVAPKYPSW</sequence>
<dbReference type="RefSeq" id="WP_316394433.1">
    <property type="nucleotide sequence ID" value="NZ_CP136339.1"/>
</dbReference>
<proteinExistence type="predicted"/>
<dbReference type="AlphaFoldDB" id="A0AAX4F4G9"/>
<accession>A0AAX4F4G9</accession>
<evidence type="ECO:0000313" key="2">
    <source>
        <dbReference type="Proteomes" id="UP001304423"/>
    </source>
</evidence>
<gene>
    <name evidence="1" type="ORF">RXA29_09720</name>
</gene>